<gene>
    <name evidence="2" type="ORF">B0H16DRAFT_1525550</name>
</gene>
<dbReference type="EMBL" id="JARKIB010000027">
    <property type="protein sequence ID" value="KAJ7764738.1"/>
    <property type="molecule type" value="Genomic_DNA"/>
</dbReference>
<proteinExistence type="predicted"/>
<feature type="compositionally biased region" description="Basic residues" evidence="1">
    <location>
        <begin position="306"/>
        <end position="319"/>
    </location>
</feature>
<name>A0AAD7JH11_9AGAR</name>
<comment type="caution">
    <text evidence="2">The sequence shown here is derived from an EMBL/GenBank/DDBJ whole genome shotgun (WGS) entry which is preliminary data.</text>
</comment>
<evidence type="ECO:0000313" key="2">
    <source>
        <dbReference type="EMBL" id="KAJ7764738.1"/>
    </source>
</evidence>
<feature type="compositionally biased region" description="Low complexity" evidence="1">
    <location>
        <begin position="71"/>
        <end position="80"/>
    </location>
</feature>
<accession>A0AAD7JH11</accession>
<reference evidence="2" key="1">
    <citation type="submission" date="2023-03" db="EMBL/GenBank/DDBJ databases">
        <title>Massive genome expansion in bonnet fungi (Mycena s.s.) driven by repeated elements and novel gene families across ecological guilds.</title>
        <authorList>
            <consortium name="Lawrence Berkeley National Laboratory"/>
            <person name="Harder C.B."/>
            <person name="Miyauchi S."/>
            <person name="Viragh M."/>
            <person name="Kuo A."/>
            <person name="Thoen E."/>
            <person name="Andreopoulos B."/>
            <person name="Lu D."/>
            <person name="Skrede I."/>
            <person name="Drula E."/>
            <person name="Henrissat B."/>
            <person name="Morin E."/>
            <person name="Kohler A."/>
            <person name="Barry K."/>
            <person name="LaButti K."/>
            <person name="Morin E."/>
            <person name="Salamov A."/>
            <person name="Lipzen A."/>
            <person name="Mereny Z."/>
            <person name="Hegedus B."/>
            <person name="Baldrian P."/>
            <person name="Stursova M."/>
            <person name="Weitz H."/>
            <person name="Taylor A."/>
            <person name="Grigoriev I.V."/>
            <person name="Nagy L.G."/>
            <person name="Martin F."/>
            <person name="Kauserud H."/>
        </authorList>
    </citation>
    <scope>NUCLEOTIDE SEQUENCE</scope>
    <source>
        <strain evidence="2">CBHHK182m</strain>
    </source>
</reference>
<sequence length="423" mass="46242">MDAQYCSGDSSGVPCRCRRYILHQDAKCSCSHPEGYHPAPVPVSAHTPASIVEAYLTPTQILKPESKPTASSSRPIASSSKLPASLTAAKQETKAGLKRNIDTAMEGAAAAERPSKKKKKHGTDIVLGEILLLVNQTLRTPGYWIAPRAPAIALMELQGLAVNGLREKLSFGTHFTAGEMDEFLREQFPQFFEFMDAAHPLDRKADPPVFQWRLLMRSNSTLTLSPLLTPDGTDVSRYVGHSATRPADRKVHLASRFRVPASVYNHQDGVWHFDALESESDTYSEEEARESSPSWHGSGASDTVPRKKLSKKSLGKARAKSPSPNPSIVSINSKSDSEDFPVTLSLPLPPSTTLPPSTAASAAAPIALAVPVALPILSPPSSPRRSRYSNYNMYSTFTSKAFMEWDPADFEVDPFFWTRSHDI</sequence>
<dbReference type="AlphaFoldDB" id="A0AAD7JH11"/>
<keyword evidence="3" id="KW-1185">Reference proteome</keyword>
<feature type="region of interest" description="Disordered" evidence="1">
    <location>
        <begin position="282"/>
        <end position="344"/>
    </location>
</feature>
<feature type="region of interest" description="Disordered" evidence="1">
    <location>
        <begin position="62"/>
        <end position="96"/>
    </location>
</feature>
<dbReference type="Proteomes" id="UP001215598">
    <property type="component" value="Unassembled WGS sequence"/>
</dbReference>
<protein>
    <submittedName>
        <fullName evidence="2">Uncharacterized protein</fullName>
    </submittedName>
</protein>
<feature type="compositionally biased region" description="Low complexity" evidence="1">
    <location>
        <begin position="320"/>
        <end position="334"/>
    </location>
</feature>
<organism evidence="2 3">
    <name type="scientific">Mycena metata</name>
    <dbReference type="NCBI Taxonomy" id="1033252"/>
    <lineage>
        <taxon>Eukaryota</taxon>
        <taxon>Fungi</taxon>
        <taxon>Dikarya</taxon>
        <taxon>Basidiomycota</taxon>
        <taxon>Agaricomycotina</taxon>
        <taxon>Agaricomycetes</taxon>
        <taxon>Agaricomycetidae</taxon>
        <taxon>Agaricales</taxon>
        <taxon>Marasmiineae</taxon>
        <taxon>Mycenaceae</taxon>
        <taxon>Mycena</taxon>
    </lineage>
</organism>
<evidence type="ECO:0000256" key="1">
    <source>
        <dbReference type="SAM" id="MobiDB-lite"/>
    </source>
</evidence>
<evidence type="ECO:0000313" key="3">
    <source>
        <dbReference type="Proteomes" id="UP001215598"/>
    </source>
</evidence>